<evidence type="ECO:0000256" key="7">
    <source>
        <dbReference type="SAM" id="Coils"/>
    </source>
</evidence>
<organism evidence="10 11">
    <name type="scientific">Pneumocystis murina (strain B123)</name>
    <name type="common">Mouse pneumocystis pneumonia agent</name>
    <name type="synonym">Pneumocystis carinii f. sp. muris</name>
    <dbReference type="NCBI Taxonomy" id="1069680"/>
    <lineage>
        <taxon>Eukaryota</taxon>
        <taxon>Fungi</taxon>
        <taxon>Dikarya</taxon>
        <taxon>Ascomycota</taxon>
        <taxon>Taphrinomycotina</taxon>
        <taxon>Pneumocystomycetes</taxon>
        <taxon>Pneumocystaceae</taxon>
        <taxon>Pneumocystis</taxon>
    </lineage>
</organism>
<dbReference type="STRING" id="1069680.M7PEA7"/>
<dbReference type="OMA" id="QELAIFR"/>
<dbReference type="eggNOG" id="KOG1853">
    <property type="taxonomic scope" value="Eukaryota"/>
</dbReference>
<gene>
    <name evidence="10" type="ORF">PNEG_02954</name>
</gene>
<keyword evidence="5 7" id="KW-0175">Coiled coil</keyword>
<evidence type="ECO:0000256" key="3">
    <source>
        <dbReference type="ARBA" id="ARBA00022490"/>
    </source>
</evidence>
<dbReference type="GO" id="GO:0005871">
    <property type="term" value="C:kinesin complex"/>
    <property type="evidence" value="ECO:0007669"/>
    <property type="project" value="TreeGrafter"/>
</dbReference>
<feature type="compositionally biased region" description="Polar residues" evidence="8">
    <location>
        <begin position="333"/>
        <end position="344"/>
    </location>
</feature>
<dbReference type="Gene3D" id="6.10.250.1080">
    <property type="match status" value="1"/>
</dbReference>
<name>M7PEA7_PNEMU</name>
<keyword evidence="4" id="KW-0493">Microtubule</keyword>
<dbReference type="Pfam" id="PF04880">
    <property type="entry name" value="NUDE_C"/>
    <property type="match status" value="1"/>
</dbReference>
<dbReference type="RefSeq" id="XP_007874999.1">
    <property type="nucleotide sequence ID" value="XM_007876808.1"/>
</dbReference>
<dbReference type="InterPro" id="IPR033494">
    <property type="entry name" value="NUDE"/>
</dbReference>
<comment type="similarity">
    <text evidence="2">Belongs to the nudE family.</text>
</comment>
<feature type="coiled-coil region" evidence="7">
    <location>
        <begin position="95"/>
        <end position="160"/>
    </location>
</feature>
<evidence type="ECO:0000313" key="11">
    <source>
        <dbReference type="Proteomes" id="UP000011958"/>
    </source>
</evidence>
<comment type="caution">
    <text evidence="10">The sequence shown here is derived from an EMBL/GenBank/DDBJ whole genome shotgun (WGS) entry which is preliminary data.</text>
</comment>
<accession>M7PEA7</accession>
<sequence>MTSKELEDALEQELEYTEKQYEILKEKNTCLKKEVEKWKTKYEEIQSENIASTTAMEKEIERLREAHRLNKSKITDLELSNDAMERKERVVQSSFEELEIKYNKIIEENVFLEAELASQKSLEIEHQRLKDELRDTQLELLLVKEKLEQVQAEKEEMISRALLLRPARRVDISNQKITTSIEEDVEKEKISEDLSSSPKPKIPISKIKEKHILSHSVRMMQEMSKHVKNLESRLQSCRIFIKPLLLRSKFLEQPISPTIISKSNENHKQISETLKSSENKFIMPLPESQIPYTSFEIPLASSEPLSKNESLIYHLHEPVTPVSTKIYKPSYTSDTSLSKTNLQKTTDRSKNDTVKSFRRLSIKKMIFDMNPTKSPKRQTMP</sequence>
<reference evidence="11" key="1">
    <citation type="journal article" date="2016" name="Nat. Commun.">
        <title>Genome analysis of three Pneumocystis species reveals adaptation mechanisms to life exclusively in mammalian hosts.</title>
        <authorList>
            <person name="Ma L."/>
            <person name="Chen Z."/>
            <person name="Huang D.W."/>
            <person name="Kutty G."/>
            <person name="Ishihara M."/>
            <person name="Wang H."/>
            <person name="Abouelleil A."/>
            <person name="Bishop L."/>
            <person name="Davey E."/>
            <person name="Deng R."/>
            <person name="Deng X."/>
            <person name="Fan L."/>
            <person name="Fantoni G."/>
            <person name="Fitzgerald M."/>
            <person name="Gogineni E."/>
            <person name="Goldberg J.M."/>
            <person name="Handley G."/>
            <person name="Hu X."/>
            <person name="Huber C."/>
            <person name="Jiao X."/>
            <person name="Jones K."/>
            <person name="Levin J.Z."/>
            <person name="Liu Y."/>
            <person name="Macdonald P."/>
            <person name="Melnikov A."/>
            <person name="Raley C."/>
            <person name="Sassi M."/>
            <person name="Sherman B.T."/>
            <person name="Song X."/>
            <person name="Sykes S."/>
            <person name="Tran B."/>
            <person name="Walsh L."/>
            <person name="Xia Y."/>
            <person name="Yang J."/>
            <person name="Young S."/>
            <person name="Zeng Q."/>
            <person name="Zheng X."/>
            <person name="Stephens R."/>
            <person name="Nusbaum C."/>
            <person name="Birren B.W."/>
            <person name="Azadi P."/>
            <person name="Lempicki R.A."/>
            <person name="Cuomo C.A."/>
            <person name="Kovacs J.A."/>
        </authorList>
    </citation>
    <scope>NUCLEOTIDE SEQUENCE [LARGE SCALE GENOMIC DNA]</scope>
    <source>
        <strain evidence="11">B123</strain>
    </source>
</reference>
<evidence type="ECO:0000256" key="6">
    <source>
        <dbReference type="ARBA" id="ARBA00023212"/>
    </source>
</evidence>
<dbReference type="PANTHER" id="PTHR10921">
    <property type="entry name" value="NUCLEAR DISTRIBUTION PROTEIN NUDE HOMOLOG 1"/>
    <property type="match status" value="1"/>
</dbReference>
<evidence type="ECO:0000256" key="5">
    <source>
        <dbReference type="ARBA" id="ARBA00023054"/>
    </source>
</evidence>
<dbReference type="OrthoDB" id="5877028at2759"/>
<dbReference type="GO" id="GO:0007020">
    <property type="term" value="P:microtubule nucleation"/>
    <property type="evidence" value="ECO:0007669"/>
    <property type="project" value="TreeGrafter"/>
</dbReference>
<dbReference type="GeneID" id="19896641"/>
<keyword evidence="3" id="KW-0963">Cytoplasm</keyword>
<evidence type="ECO:0000256" key="1">
    <source>
        <dbReference type="ARBA" id="ARBA00004245"/>
    </source>
</evidence>
<keyword evidence="6" id="KW-0206">Cytoskeleton</keyword>
<dbReference type="HOGENOM" id="CLU_725867_0_0_1"/>
<feature type="coiled-coil region" evidence="7">
    <location>
        <begin position="7"/>
        <end position="48"/>
    </location>
</feature>
<evidence type="ECO:0000256" key="4">
    <source>
        <dbReference type="ARBA" id="ARBA00022701"/>
    </source>
</evidence>
<keyword evidence="11" id="KW-1185">Reference proteome</keyword>
<dbReference type="InterPro" id="IPR006964">
    <property type="entry name" value="NUDE_dom"/>
</dbReference>
<evidence type="ECO:0000256" key="2">
    <source>
        <dbReference type="ARBA" id="ARBA00007429"/>
    </source>
</evidence>
<evidence type="ECO:0000259" key="9">
    <source>
        <dbReference type="Pfam" id="PF04880"/>
    </source>
</evidence>
<proteinExistence type="inferred from homology"/>
<dbReference type="GO" id="GO:0007059">
    <property type="term" value="P:chromosome segregation"/>
    <property type="evidence" value="ECO:0007669"/>
    <property type="project" value="TreeGrafter"/>
</dbReference>
<dbReference type="GO" id="GO:0047496">
    <property type="term" value="P:vesicle transport along microtubule"/>
    <property type="evidence" value="ECO:0007669"/>
    <property type="project" value="TreeGrafter"/>
</dbReference>
<dbReference type="VEuPathDB" id="FungiDB:PNEG_02954"/>
<dbReference type="GO" id="GO:0000776">
    <property type="term" value="C:kinetochore"/>
    <property type="evidence" value="ECO:0007669"/>
    <property type="project" value="TreeGrafter"/>
</dbReference>
<feature type="region of interest" description="Disordered" evidence="8">
    <location>
        <begin position="333"/>
        <end position="352"/>
    </location>
</feature>
<dbReference type="AlphaFoldDB" id="M7PEA7"/>
<evidence type="ECO:0000313" key="10">
    <source>
        <dbReference type="EMBL" id="EMR08784.1"/>
    </source>
</evidence>
<dbReference type="GO" id="GO:0005874">
    <property type="term" value="C:microtubule"/>
    <property type="evidence" value="ECO:0007669"/>
    <property type="project" value="UniProtKB-KW"/>
</dbReference>
<dbReference type="Proteomes" id="UP000011958">
    <property type="component" value="Unassembled WGS sequence"/>
</dbReference>
<dbReference type="GO" id="GO:0008017">
    <property type="term" value="F:microtubule binding"/>
    <property type="evidence" value="ECO:0007669"/>
    <property type="project" value="InterPro"/>
</dbReference>
<dbReference type="PANTHER" id="PTHR10921:SF1">
    <property type="entry name" value="NUCLEAR DISTRIBUTION PROTEIN NUDE HOMOLOG"/>
    <property type="match status" value="1"/>
</dbReference>
<dbReference type="GO" id="GO:0000132">
    <property type="term" value="P:establishment of mitotic spindle orientation"/>
    <property type="evidence" value="ECO:0007669"/>
    <property type="project" value="TreeGrafter"/>
</dbReference>
<dbReference type="EMBL" id="AFWA02000014">
    <property type="protein sequence ID" value="EMR08784.1"/>
    <property type="molecule type" value="Genomic_DNA"/>
</dbReference>
<protein>
    <recommendedName>
        <fullName evidence="9">NUDE domain-containing protein</fullName>
    </recommendedName>
</protein>
<dbReference type="GO" id="GO:0051642">
    <property type="term" value="P:centrosome localization"/>
    <property type="evidence" value="ECO:0007669"/>
    <property type="project" value="TreeGrafter"/>
</dbReference>
<comment type="subcellular location">
    <subcellularLocation>
        <location evidence="1">Cytoplasm</location>
        <location evidence="1">Cytoskeleton</location>
    </subcellularLocation>
</comment>
<evidence type="ECO:0000256" key="8">
    <source>
        <dbReference type="SAM" id="MobiDB-lite"/>
    </source>
</evidence>
<feature type="domain" description="NUDE" evidence="9">
    <location>
        <begin position="94"/>
        <end position="251"/>
    </location>
</feature>